<proteinExistence type="predicted"/>
<comment type="caution">
    <text evidence="1">The sequence shown here is derived from an EMBL/GenBank/DDBJ whole genome shotgun (WGS) entry which is preliminary data.</text>
</comment>
<name>A0ACC2P2P5_9HYME</name>
<reference evidence="1" key="1">
    <citation type="submission" date="2023-04" db="EMBL/GenBank/DDBJ databases">
        <title>A chromosome-level genome assembly of the parasitoid wasp Eretmocerus hayati.</title>
        <authorList>
            <person name="Zhong Y."/>
            <person name="Liu S."/>
            <person name="Liu Y."/>
        </authorList>
    </citation>
    <scope>NUCLEOTIDE SEQUENCE</scope>
    <source>
        <strain evidence="1">ZJU_SS_LIU_2023</strain>
    </source>
</reference>
<dbReference type="Proteomes" id="UP001239111">
    <property type="component" value="Chromosome 2"/>
</dbReference>
<keyword evidence="2" id="KW-1185">Reference proteome</keyword>
<protein>
    <submittedName>
        <fullName evidence="1">Uncharacterized protein</fullName>
    </submittedName>
</protein>
<organism evidence="1 2">
    <name type="scientific">Eretmocerus hayati</name>
    <dbReference type="NCBI Taxonomy" id="131215"/>
    <lineage>
        <taxon>Eukaryota</taxon>
        <taxon>Metazoa</taxon>
        <taxon>Ecdysozoa</taxon>
        <taxon>Arthropoda</taxon>
        <taxon>Hexapoda</taxon>
        <taxon>Insecta</taxon>
        <taxon>Pterygota</taxon>
        <taxon>Neoptera</taxon>
        <taxon>Endopterygota</taxon>
        <taxon>Hymenoptera</taxon>
        <taxon>Apocrita</taxon>
        <taxon>Proctotrupomorpha</taxon>
        <taxon>Chalcidoidea</taxon>
        <taxon>Aphelinidae</taxon>
        <taxon>Aphelininae</taxon>
        <taxon>Eretmocerus</taxon>
    </lineage>
</organism>
<sequence length="106" mass="12339">MDDNKVSFNNRRRRIKKDPAQVEGERCIKKKKNEGVGSDEMIKHAIIKASDIIREKQRALKIEKIEKDNFNMETLQPVVKPLQDMMNSTKLIPNVDVKNEKHILAE</sequence>
<evidence type="ECO:0000313" key="2">
    <source>
        <dbReference type="Proteomes" id="UP001239111"/>
    </source>
</evidence>
<dbReference type="EMBL" id="CM056742">
    <property type="protein sequence ID" value="KAJ8677706.1"/>
    <property type="molecule type" value="Genomic_DNA"/>
</dbReference>
<evidence type="ECO:0000313" key="1">
    <source>
        <dbReference type="EMBL" id="KAJ8677706.1"/>
    </source>
</evidence>
<gene>
    <name evidence="1" type="ORF">QAD02_013493</name>
</gene>
<accession>A0ACC2P2P5</accession>